<evidence type="ECO:0000313" key="2">
    <source>
        <dbReference type="Proteomes" id="UP001596395"/>
    </source>
</evidence>
<dbReference type="Proteomes" id="UP001596395">
    <property type="component" value="Unassembled WGS sequence"/>
</dbReference>
<sequence>MRNWSGRAVATVEAVLPSVRRRRREYARIDEAIAAQDVPEESFRCDRCERVQSRFAVGALAEADARTEVWCLDCVEHREEVAAVEGSTPGLGAIGRE</sequence>
<dbReference type="EMBL" id="JBHSXN010000002">
    <property type="protein sequence ID" value="MFC6952894.1"/>
    <property type="molecule type" value="Genomic_DNA"/>
</dbReference>
<dbReference type="AlphaFoldDB" id="A0ABD5VBS2"/>
<keyword evidence="2" id="KW-1185">Reference proteome</keyword>
<organism evidence="1 2">
    <name type="scientific">Halorubellus litoreus</name>
    <dbReference type="NCBI Taxonomy" id="755308"/>
    <lineage>
        <taxon>Archaea</taxon>
        <taxon>Methanobacteriati</taxon>
        <taxon>Methanobacteriota</taxon>
        <taxon>Stenosarchaea group</taxon>
        <taxon>Halobacteria</taxon>
        <taxon>Halobacteriales</taxon>
        <taxon>Halorubellaceae</taxon>
        <taxon>Halorubellus</taxon>
    </lineage>
</organism>
<proteinExistence type="predicted"/>
<dbReference type="RefSeq" id="WP_336349876.1">
    <property type="nucleotide sequence ID" value="NZ_JAZAQL010000002.1"/>
</dbReference>
<evidence type="ECO:0000313" key="1">
    <source>
        <dbReference type="EMBL" id="MFC6952894.1"/>
    </source>
</evidence>
<reference evidence="1 2" key="1">
    <citation type="journal article" date="2019" name="Int. J. Syst. Evol. Microbiol.">
        <title>The Global Catalogue of Microorganisms (GCM) 10K type strain sequencing project: providing services to taxonomists for standard genome sequencing and annotation.</title>
        <authorList>
            <consortium name="The Broad Institute Genomics Platform"/>
            <consortium name="The Broad Institute Genome Sequencing Center for Infectious Disease"/>
            <person name="Wu L."/>
            <person name="Ma J."/>
        </authorList>
    </citation>
    <scope>NUCLEOTIDE SEQUENCE [LARGE SCALE GENOMIC DNA]</scope>
    <source>
        <strain evidence="1 2">GX26</strain>
    </source>
</reference>
<protein>
    <submittedName>
        <fullName evidence="1">Uncharacterized protein</fullName>
    </submittedName>
</protein>
<accession>A0ABD5VBS2</accession>
<gene>
    <name evidence="1" type="ORF">ACFQGB_08465</name>
</gene>
<comment type="caution">
    <text evidence="1">The sequence shown here is derived from an EMBL/GenBank/DDBJ whole genome shotgun (WGS) entry which is preliminary data.</text>
</comment>
<name>A0ABD5VBS2_9EURY</name>